<dbReference type="InterPro" id="IPR010209">
    <property type="entry name" value="Ion_transpt_RnfG/RsxG"/>
</dbReference>
<gene>
    <name evidence="8" type="ORF">HZY62_15760</name>
    <name evidence="9" type="ORF">LX92_03529</name>
</gene>
<dbReference type="InterPro" id="IPR017896">
    <property type="entry name" value="4Fe4S_Fe-S-bd"/>
</dbReference>
<keyword evidence="6" id="KW-1133">Transmembrane helix</keyword>
<keyword evidence="5" id="KW-0249">Electron transport</keyword>
<evidence type="ECO:0000259" key="7">
    <source>
        <dbReference type="SMART" id="SM00900"/>
    </source>
</evidence>
<dbReference type="GO" id="GO:0005886">
    <property type="term" value="C:plasma membrane"/>
    <property type="evidence" value="ECO:0007669"/>
    <property type="project" value="InterPro"/>
</dbReference>
<evidence type="ECO:0000256" key="4">
    <source>
        <dbReference type="ARBA" id="ARBA00022643"/>
    </source>
</evidence>
<keyword evidence="6" id="KW-0472">Membrane</keyword>
<dbReference type="AlphaFoldDB" id="A0A316DX36"/>
<evidence type="ECO:0000256" key="3">
    <source>
        <dbReference type="ARBA" id="ARBA00022630"/>
    </source>
</evidence>
<reference evidence="9 10" key="1">
    <citation type="submission" date="2018-05" db="EMBL/GenBank/DDBJ databases">
        <title>Genomic Encyclopedia of Archaeal and Bacterial Type Strains, Phase II (KMG-II): from individual species to whole genera.</title>
        <authorList>
            <person name="Goeker M."/>
        </authorList>
    </citation>
    <scope>NUCLEOTIDE SEQUENCE [LARGE SCALE GENOMIC DNA]</scope>
    <source>
        <strain evidence="9 10">DSM 23514</strain>
    </source>
</reference>
<evidence type="ECO:0000313" key="9">
    <source>
        <dbReference type="EMBL" id="PWK21749.1"/>
    </source>
</evidence>
<dbReference type="EMBL" id="JACWLN010000008">
    <property type="protein sequence ID" value="MBD1262058.1"/>
    <property type="molecule type" value="Genomic_DNA"/>
</dbReference>
<keyword evidence="11" id="KW-1185">Reference proteome</keyword>
<comment type="caution">
    <text evidence="9">The sequence shown here is derived from an EMBL/GenBank/DDBJ whole genome shotgun (WGS) entry which is preliminary data.</text>
</comment>
<dbReference type="RefSeq" id="WP_109653398.1">
    <property type="nucleotide sequence ID" value="NZ_JACWLN010000008.1"/>
</dbReference>
<evidence type="ECO:0000313" key="8">
    <source>
        <dbReference type="EMBL" id="MBD1262058.1"/>
    </source>
</evidence>
<proteinExistence type="predicted"/>
<dbReference type="Pfam" id="PF12801">
    <property type="entry name" value="Fer4_5"/>
    <property type="match status" value="2"/>
</dbReference>
<feature type="transmembrane region" description="Helical" evidence="6">
    <location>
        <begin position="179"/>
        <end position="198"/>
    </location>
</feature>
<feature type="transmembrane region" description="Helical" evidence="6">
    <location>
        <begin position="341"/>
        <end position="358"/>
    </location>
</feature>
<evidence type="ECO:0000256" key="6">
    <source>
        <dbReference type="SAM" id="Phobius"/>
    </source>
</evidence>
<organism evidence="9 10">
    <name type="scientific">Maribacter polysiphoniae</name>
    <dbReference type="NCBI Taxonomy" id="429344"/>
    <lineage>
        <taxon>Bacteria</taxon>
        <taxon>Pseudomonadati</taxon>
        <taxon>Bacteroidota</taxon>
        <taxon>Flavobacteriia</taxon>
        <taxon>Flavobacteriales</taxon>
        <taxon>Flavobacteriaceae</taxon>
        <taxon>Maribacter</taxon>
    </lineage>
</organism>
<evidence type="ECO:0000256" key="5">
    <source>
        <dbReference type="ARBA" id="ARBA00022982"/>
    </source>
</evidence>
<dbReference type="GO" id="GO:0022900">
    <property type="term" value="P:electron transport chain"/>
    <property type="evidence" value="ECO:0007669"/>
    <property type="project" value="InterPro"/>
</dbReference>
<feature type="transmembrane region" description="Helical" evidence="6">
    <location>
        <begin position="246"/>
        <end position="265"/>
    </location>
</feature>
<protein>
    <submittedName>
        <fullName evidence="9">4Fe-4S binding protein</fullName>
    </submittedName>
    <submittedName>
        <fullName evidence="8">FMN-binding protein</fullName>
    </submittedName>
</protein>
<evidence type="ECO:0000313" key="10">
    <source>
        <dbReference type="Proteomes" id="UP000245667"/>
    </source>
</evidence>
<evidence type="ECO:0000256" key="1">
    <source>
        <dbReference type="ARBA" id="ARBA00022448"/>
    </source>
</evidence>
<keyword evidence="6" id="KW-0812">Transmembrane</keyword>
<feature type="domain" description="FMN-binding" evidence="7">
    <location>
        <begin position="80"/>
        <end position="163"/>
    </location>
</feature>
<feature type="transmembrane region" description="Helical" evidence="6">
    <location>
        <begin position="302"/>
        <end position="321"/>
    </location>
</feature>
<feature type="transmembrane region" description="Helical" evidence="6">
    <location>
        <begin position="12"/>
        <end position="30"/>
    </location>
</feature>
<keyword evidence="3" id="KW-0285">Flavoprotein</keyword>
<dbReference type="Proteomes" id="UP000651837">
    <property type="component" value="Unassembled WGS sequence"/>
</dbReference>
<dbReference type="Pfam" id="PF04205">
    <property type="entry name" value="FMN_bind"/>
    <property type="match status" value="1"/>
</dbReference>
<sequence>MIYNKTSSKKIEAKLAIVSIAVIIVAWFIGGQLEVADIVSTIKAKMPEIVKLEEIGKVSYKIYNAEEEPLGYVTIESSMGYGGPLQMAVAVDNKGKIFDLAVINSKETPSYLDKVLKTDFIEGLLGKNYDDEYSIGNEVDAVSSATYSSRAIVEATKKGNRFVAAKVLGYEIPKDETPALRFGVQEIVLLLLFAVGYFAHKNTFKYKKMARWGTMLIGLFVIGFYYNQPFTLSMFNQLLLGYFPPLYSQLYWYLLLGGVFLVFTVDNKNPYCSWFCPFGAAQECMGVIGGAKHRPIGKFKIVLKWTLRILVLLAIVIALLLRNPGVTSYEVFGTLFKLTGSNFQFAILGIVLVSSLFIKRPWCNYLCPLGPVTEHFTYIRKMIMDKWKRKKVNV</sequence>
<dbReference type="PANTHER" id="PTHR36118:SF1">
    <property type="entry name" value="ION-TRANSLOCATING OXIDOREDUCTASE COMPLEX SUBUNIT G"/>
    <property type="match status" value="1"/>
</dbReference>
<dbReference type="GO" id="GO:0010181">
    <property type="term" value="F:FMN binding"/>
    <property type="evidence" value="ECO:0007669"/>
    <property type="project" value="InterPro"/>
</dbReference>
<dbReference type="SMART" id="SM00900">
    <property type="entry name" value="FMN_bind"/>
    <property type="match status" value="1"/>
</dbReference>
<dbReference type="GO" id="GO:0009055">
    <property type="term" value="F:electron transfer activity"/>
    <property type="evidence" value="ECO:0007669"/>
    <property type="project" value="InterPro"/>
</dbReference>
<keyword evidence="1" id="KW-0813">Transport</keyword>
<feature type="transmembrane region" description="Helical" evidence="6">
    <location>
        <begin position="210"/>
        <end position="226"/>
    </location>
</feature>
<keyword evidence="4" id="KW-0288">FMN</keyword>
<name>A0A316DX36_9FLAO</name>
<dbReference type="InterPro" id="IPR007329">
    <property type="entry name" value="FMN-bd"/>
</dbReference>
<dbReference type="OrthoDB" id="9806398at2"/>
<evidence type="ECO:0000256" key="2">
    <source>
        <dbReference type="ARBA" id="ARBA00022553"/>
    </source>
</evidence>
<dbReference type="PANTHER" id="PTHR36118">
    <property type="entry name" value="ION-TRANSLOCATING OXIDOREDUCTASE COMPLEX SUBUNIT G"/>
    <property type="match status" value="1"/>
</dbReference>
<dbReference type="EMBL" id="QGGQ01000010">
    <property type="protein sequence ID" value="PWK21749.1"/>
    <property type="molecule type" value="Genomic_DNA"/>
</dbReference>
<dbReference type="Proteomes" id="UP000245667">
    <property type="component" value="Unassembled WGS sequence"/>
</dbReference>
<accession>A0A316DX36</accession>
<keyword evidence="2" id="KW-0597">Phosphoprotein</keyword>
<reference evidence="8 11" key="2">
    <citation type="submission" date="2020-07" db="EMBL/GenBank/DDBJ databases">
        <title>The draft genome sequence of Maribacter polysiphoniae KCTC 22021.</title>
        <authorList>
            <person name="Mu L."/>
        </authorList>
    </citation>
    <scope>NUCLEOTIDE SEQUENCE [LARGE SCALE GENOMIC DNA]</scope>
    <source>
        <strain evidence="8 11">KCTC 22021</strain>
    </source>
</reference>
<evidence type="ECO:0000313" key="11">
    <source>
        <dbReference type="Proteomes" id="UP000651837"/>
    </source>
</evidence>